<dbReference type="EMBL" id="AMZN01000006">
    <property type="protein sequence ID" value="ELR73514.1"/>
    <property type="molecule type" value="Genomic_DNA"/>
</dbReference>
<evidence type="ECO:0000313" key="2">
    <source>
        <dbReference type="Proteomes" id="UP000011135"/>
    </source>
</evidence>
<gene>
    <name evidence="1" type="ORF">C900_04366</name>
</gene>
<dbReference type="STRING" id="1237149.C900_04366"/>
<accession>L8K0R3</accession>
<protein>
    <submittedName>
        <fullName evidence="1">Uncharacterized protein</fullName>
    </submittedName>
</protein>
<dbReference type="Proteomes" id="UP000011135">
    <property type="component" value="Unassembled WGS sequence"/>
</dbReference>
<evidence type="ECO:0000313" key="1">
    <source>
        <dbReference type="EMBL" id="ELR73514.1"/>
    </source>
</evidence>
<comment type="caution">
    <text evidence="1">The sequence shown here is derived from an EMBL/GenBank/DDBJ whole genome shotgun (WGS) entry which is preliminary data.</text>
</comment>
<reference evidence="1 2" key="1">
    <citation type="submission" date="2012-12" db="EMBL/GenBank/DDBJ databases">
        <title>Genome assembly of Fulvivirga imtechensis AK7.</title>
        <authorList>
            <person name="Nupur N."/>
            <person name="Khatri I."/>
            <person name="Kumar R."/>
            <person name="Subramanian S."/>
            <person name="Pinnaka A."/>
        </authorList>
    </citation>
    <scope>NUCLEOTIDE SEQUENCE [LARGE SCALE GENOMIC DNA]</scope>
    <source>
        <strain evidence="1 2">AK7</strain>
    </source>
</reference>
<proteinExistence type="predicted"/>
<name>L8K0R3_9BACT</name>
<sequence>MVISCKKLPSDPSGAAFFIDSSFGNKKTGVIRPASARIYSGLPWKRRKLKYN</sequence>
<organism evidence="1 2">
    <name type="scientific">Fulvivirga imtechensis AK7</name>
    <dbReference type="NCBI Taxonomy" id="1237149"/>
    <lineage>
        <taxon>Bacteria</taxon>
        <taxon>Pseudomonadati</taxon>
        <taxon>Bacteroidota</taxon>
        <taxon>Cytophagia</taxon>
        <taxon>Cytophagales</taxon>
        <taxon>Fulvivirgaceae</taxon>
        <taxon>Fulvivirga</taxon>
    </lineage>
</organism>
<keyword evidence="2" id="KW-1185">Reference proteome</keyword>
<dbReference type="AlphaFoldDB" id="L8K0R3"/>